<dbReference type="Gene3D" id="1.10.10.10">
    <property type="entry name" value="Winged helix-like DNA-binding domain superfamily/Winged helix DNA-binding domain"/>
    <property type="match status" value="1"/>
</dbReference>
<dbReference type="PANTHER" id="PTHR16305:SF35">
    <property type="entry name" value="TRANSCRIPTIONAL ACTIVATOR DOMAIN"/>
    <property type="match status" value="1"/>
</dbReference>
<dbReference type="OrthoDB" id="5476461at2"/>
<reference evidence="4 5" key="1">
    <citation type="submission" date="2016-12" db="EMBL/GenBank/DDBJ databases">
        <title>Amycolatopsis keratiniphila subsp. keratiniphila genome sequencing and assembly.</title>
        <authorList>
            <person name="Mayilraj S."/>
            <person name="Kaur N."/>
        </authorList>
    </citation>
    <scope>NUCLEOTIDE SEQUENCE [LARGE SCALE GENOMIC DNA]</scope>
    <source>
        <strain evidence="4 5">DSM 44409</strain>
    </source>
</reference>
<evidence type="ECO:0000256" key="1">
    <source>
        <dbReference type="ARBA" id="ARBA00022741"/>
    </source>
</evidence>
<dbReference type="PANTHER" id="PTHR16305">
    <property type="entry name" value="TESTICULAR SOLUBLE ADENYLYL CYCLASE"/>
    <property type="match status" value="1"/>
</dbReference>
<dbReference type="InterPro" id="IPR016032">
    <property type="entry name" value="Sig_transdc_resp-reg_C-effctor"/>
</dbReference>
<keyword evidence="1" id="KW-0547">Nucleotide-binding</keyword>
<dbReference type="AlphaFoldDB" id="A0A1W2M2X0"/>
<feature type="domain" description="HTH luxR-type" evidence="3">
    <location>
        <begin position="892"/>
        <end position="954"/>
    </location>
</feature>
<dbReference type="RefSeq" id="WP_063271302.1">
    <property type="nucleotide sequence ID" value="NZ_LQMT02000005.1"/>
</dbReference>
<comment type="caution">
    <text evidence="4">The sequence shown here is derived from an EMBL/GenBank/DDBJ whole genome shotgun (WGS) entry which is preliminary data.</text>
</comment>
<dbReference type="InterPro" id="IPR027417">
    <property type="entry name" value="P-loop_NTPase"/>
</dbReference>
<protein>
    <recommendedName>
        <fullName evidence="3">HTH luxR-type domain-containing protein</fullName>
    </recommendedName>
</protein>
<dbReference type="GO" id="GO:0004016">
    <property type="term" value="F:adenylate cyclase activity"/>
    <property type="evidence" value="ECO:0007669"/>
    <property type="project" value="TreeGrafter"/>
</dbReference>
<dbReference type="GO" id="GO:0005737">
    <property type="term" value="C:cytoplasm"/>
    <property type="evidence" value="ECO:0007669"/>
    <property type="project" value="TreeGrafter"/>
</dbReference>
<dbReference type="GO" id="GO:0003677">
    <property type="term" value="F:DNA binding"/>
    <property type="evidence" value="ECO:0007669"/>
    <property type="project" value="InterPro"/>
</dbReference>
<dbReference type="SUPFAM" id="SSF52540">
    <property type="entry name" value="P-loop containing nucleoside triphosphate hydrolases"/>
    <property type="match status" value="1"/>
</dbReference>
<sequence length="954" mass="101733">MTSTGVWRDVSPLVGRKDELEVLRLAARRRPAVVHIEGEAGVGKSRLVRELVASVDQSDVTVLAGNCQQFREPFILGAVLEALRRCREPLRRCTALSPVTAALRAAVPELADVLPEPLSGMGDPLFDRHLLFRAIREVLAALGPALLVIEDLHWADDGTLQLLRFLMADPPPDLAVVVTYRREDVPGGMPLGRAYRPAANAVTELIRLDPLTVSQVRALAGAAVGTDTVSAEFAAELHECTAGLPFVVEEALRAMSSGPGGLIANSAAVRRLSAEGEVPVLLLESVAERLSVLSPNARRFVRAAAALAVPASSELIGDVAGLRGEDLRSAAVEVLTGSLLHDVGDGTLTFRHTLARQAVYHTVSVFDRRDLHERAVLTLSALERPPLVQLAEHCRLAGRHPDWLRYGEAAADQALVVSDAAAAIPLLRRLLAEPWLSGTDVDRLGVKLGEVSALGLDSVGPASALKTLLGDDRLSESARGEVRMLLGMLLAKQRDGVTEARVQMELAVDELSGRPDLAAKAMSMLAQPFIGDTPLDQVTPWLHKADAAIAGCDDPAPRMSLMANVIGSLVAIGDPSMHERLAAVPSIGHTLPERRQLARANSNLADSMTSIGLFGSAREYLRAGISAAEETGSLYVLSGVRSTEIRLDWFTGVWAGLDVRARSLLAEYRELAAISDELNLVLGLYALARGERVAARAHFDDTDVRCPQNAITPVALGCSAGLVRLALQDDDAVLAGVEADAGMALLRGKGVWAWAGELAPAAVDAYLFAGRVRDAELVVRDLSEGLQGTVAPLATAALDTCRGALADDAGQDGGQFHQAAARAYEDMGASYLATAASERAEAHRLRAGDDAAVEALSQTAERYEALGATHDAARCRRLLRGLGVRTTARTGRRGYGTELSPREKEVARLMAAGDTNNEIAEVLFLSIRTVEQHAARVLRKLGTTRQGLRNTEQR</sequence>
<dbReference type="Pfam" id="PF13191">
    <property type="entry name" value="AAA_16"/>
    <property type="match status" value="1"/>
</dbReference>
<evidence type="ECO:0000256" key="2">
    <source>
        <dbReference type="ARBA" id="ARBA00022840"/>
    </source>
</evidence>
<dbReference type="SMART" id="SM00421">
    <property type="entry name" value="HTH_LUXR"/>
    <property type="match status" value="1"/>
</dbReference>
<accession>A0A1W2M2X0</accession>
<dbReference type="PROSITE" id="PS00622">
    <property type="entry name" value="HTH_LUXR_1"/>
    <property type="match status" value="1"/>
</dbReference>
<dbReference type="PROSITE" id="PS50043">
    <property type="entry name" value="HTH_LUXR_2"/>
    <property type="match status" value="1"/>
</dbReference>
<dbReference type="InterPro" id="IPR000792">
    <property type="entry name" value="Tscrpt_reg_LuxR_C"/>
</dbReference>
<dbReference type="InterPro" id="IPR041664">
    <property type="entry name" value="AAA_16"/>
</dbReference>
<dbReference type="Proteomes" id="UP000076660">
    <property type="component" value="Unassembled WGS sequence"/>
</dbReference>
<dbReference type="CDD" id="cd06170">
    <property type="entry name" value="LuxR_C_like"/>
    <property type="match status" value="1"/>
</dbReference>
<evidence type="ECO:0000313" key="4">
    <source>
        <dbReference type="EMBL" id="ONF74368.1"/>
    </source>
</evidence>
<gene>
    <name evidence="4" type="ORF">AVR91_0203505</name>
</gene>
<evidence type="ECO:0000313" key="5">
    <source>
        <dbReference type="Proteomes" id="UP000076660"/>
    </source>
</evidence>
<evidence type="ECO:0000259" key="3">
    <source>
        <dbReference type="PROSITE" id="PS50043"/>
    </source>
</evidence>
<dbReference type="SUPFAM" id="SSF46894">
    <property type="entry name" value="C-terminal effector domain of the bipartite response regulators"/>
    <property type="match status" value="1"/>
</dbReference>
<dbReference type="GO" id="GO:0005524">
    <property type="term" value="F:ATP binding"/>
    <property type="evidence" value="ECO:0007669"/>
    <property type="project" value="UniProtKB-KW"/>
</dbReference>
<dbReference type="InterPro" id="IPR036388">
    <property type="entry name" value="WH-like_DNA-bd_sf"/>
</dbReference>
<name>A0A1W2M2X0_9PSEU</name>
<organism evidence="4 5">
    <name type="scientific">Amycolatopsis keratiniphila subsp. keratiniphila</name>
    <dbReference type="NCBI Taxonomy" id="227715"/>
    <lineage>
        <taxon>Bacteria</taxon>
        <taxon>Bacillati</taxon>
        <taxon>Actinomycetota</taxon>
        <taxon>Actinomycetes</taxon>
        <taxon>Pseudonocardiales</taxon>
        <taxon>Pseudonocardiaceae</taxon>
        <taxon>Amycolatopsis</taxon>
        <taxon>Amycolatopsis japonica group</taxon>
    </lineage>
</organism>
<dbReference type="PRINTS" id="PR00038">
    <property type="entry name" value="HTHLUXR"/>
</dbReference>
<dbReference type="GO" id="GO:0006355">
    <property type="term" value="P:regulation of DNA-templated transcription"/>
    <property type="evidence" value="ECO:0007669"/>
    <property type="project" value="InterPro"/>
</dbReference>
<proteinExistence type="predicted"/>
<dbReference type="EMBL" id="LQMT02000005">
    <property type="protein sequence ID" value="ONF74368.1"/>
    <property type="molecule type" value="Genomic_DNA"/>
</dbReference>
<dbReference type="Pfam" id="PF00196">
    <property type="entry name" value="GerE"/>
    <property type="match status" value="1"/>
</dbReference>
<keyword evidence="2" id="KW-0067">ATP-binding</keyword>